<name>A0A510IB79_9VIBR</name>
<evidence type="ECO:0000259" key="2">
    <source>
        <dbReference type="Pfam" id="PF13417"/>
    </source>
</evidence>
<dbReference type="NCBIfam" id="NF007702">
    <property type="entry name" value="PRK10387.1"/>
    <property type="match status" value="1"/>
</dbReference>
<dbReference type="Gene3D" id="3.40.30.10">
    <property type="entry name" value="Glutaredoxin"/>
    <property type="match status" value="1"/>
</dbReference>
<dbReference type="SUPFAM" id="SSF47616">
    <property type="entry name" value="GST C-terminal domain-like"/>
    <property type="match status" value="1"/>
</dbReference>
<proteinExistence type="predicted"/>
<gene>
    <name evidence="3" type="ORF">VroAM7_36770</name>
</gene>
<accession>A0A510IB79</accession>
<protein>
    <recommendedName>
        <fullName evidence="5">Glutaredoxin</fullName>
    </recommendedName>
</protein>
<dbReference type="Pfam" id="PF13417">
    <property type="entry name" value="GST_N_3"/>
    <property type="match status" value="1"/>
</dbReference>
<feature type="domain" description="Glutaredoxin 2 C-terminal" evidence="1">
    <location>
        <begin position="98"/>
        <end position="226"/>
    </location>
</feature>
<sequence>MMTLHTFDSCPYCTRVKALIGLKNLDVKVTTLPLGELEPSVAAKLEKFTVPILQLTSAAEKQTELMTESLDIFAFLDQLPSSLNVEPYFSRYTLSTIVQDMLDDLKPYTAKLCYPRMPLLGLPELSTESAMALFVHSREEYLGASLAELLSKTEDYLPQLEGALLKMVPEVDMMSVVNTTRDLTIDDIALFSELRNLTMIGELSIPQIMRDYLEIISQRTQVALFAPVYADRTVR</sequence>
<dbReference type="Pfam" id="PF04399">
    <property type="entry name" value="Glutaredoxin2_C"/>
    <property type="match status" value="1"/>
</dbReference>
<dbReference type="InterPro" id="IPR004045">
    <property type="entry name" value="Glutathione_S-Trfase_N"/>
</dbReference>
<dbReference type="AlphaFoldDB" id="A0A510IB79"/>
<evidence type="ECO:0008006" key="5">
    <source>
        <dbReference type="Google" id="ProtNLM"/>
    </source>
</evidence>
<dbReference type="InterPro" id="IPR036282">
    <property type="entry name" value="Glutathione-S-Trfase_C_sf"/>
</dbReference>
<dbReference type="Proteomes" id="UP000315115">
    <property type="component" value="Chromosome 2"/>
</dbReference>
<evidence type="ECO:0000313" key="4">
    <source>
        <dbReference type="Proteomes" id="UP000315115"/>
    </source>
</evidence>
<dbReference type="InterPro" id="IPR007494">
    <property type="entry name" value="Glutaredoxin2_C"/>
</dbReference>
<dbReference type="InterPro" id="IPR036249">
    <property type="entry name" value="Thioredoxin-like_sf"/>
</dbReference>
<evidence type="ECO:0000313" key="3">
    <source>
        <dbReference type="EMBL" id="BBL91024.1"/>
    </source>
</evidence>
<reference evidence="4" key="1">
    <citation type="submission" date="2019-07" db="EMBL/GenBank/DDBJ databases">
        <title>Complete Genome Sequences of Vibrion rotiferianus strain AM7.</title>
        <authorList>
            <person name="Miyazaki K."/>
            <person name="Wiseschart A."/>
            <person name="Pootanakit K."/>
            <person name="Ishimori K."/>
            <person name="Kitahara K."/>
        </authorList>
    </citation>
    <scope>NUCLEOTIDE SEQUENCE [LARGE SCALE GENOMIC DNA]</scope>
    <source>
        <strain evidence="4">AM7</strain>
    </source>
</reference>
<dbReference type="EMBL" id="AP019799">
    <property type="protein sequence ID" value="BBL91024.1"/>
    <property type="molecule type" value="Genomic_DNA"/>
</dbReference>
<dbReference type="RefSeq" id="WP_143693654.1">
    <property type="nucleotide sequence ID" value="NZ_AP019799.1"/>
</dbReference>
<evidence type="ECO:0000259" key="1">
    <source>
        <dbReference type="Pfam" id="PF04399"/>
    </source>
</evidence>
<dbReference type="SUPFAM" id="SSF52833">
    <property type="entry name" value="Thioredoxin-like"/>
    <property type="match status" value="1"/>
</dbReference>
<organism evidence="3 4">
    <name type="scientific">Vibrio rotiferianus</name>
    <dbReference type="NCBI Taxonomy" id="190895"/>
    <lineage>
        <taxon>Bacteria</taxon>
        <taxon>Pseudomonadati</taxon>
        <taxon>Pseudomonadota</taxon>
        <taxon>Gammaproteobacteria</taxon>
        <taxon>Vibrionales</taxon>
        <taxon>Vibrionaceae</taxon>
        <taxon>Vibrio</taxon>
    </lineage>
</organism>
<dbReference type="Gene3D" id="1.20.1050.10">
    <property type="match status" value="1"/>
</dbReference>
<feature type="domain" description="GST N-terminal" evidence="2">
    <location>
        <begin position="4"/>
        <end position="80"/>
    </location>
</feature>